<dbReference type="Proteomes" id="UP000245399">
    <property type="component" value="Chromosome"/>
</dbReference>
<reference evidence="3" key="2">
    <citation type="journal article" date="2017" name="PLoS ONE">
        <title>Genomic and phenotypic characterisation of fluoroquinolone resistance mechanisms in Enterobacteriaceae in Durban, South Africa.</title>
        <authorList>
            <person name="Osei Sekyere J."/>
            <person name="Amoako D.G."/>
        </authorList>
    </citation>
    <scope>NUCLEOTIDE SEQUENCE</scope>
    <source>
        <strain evidence="3">945174350</strain>
    </source>
</reference>
<dbReference type="InterPro" id="IPR002145">
    <property type="entry name" value="CopG"/>
</dbReference>
<reference evidence="2 6" key="3">
    <citation type="submission" date="2018-05" db="EMBL/GenBank/DDBJ databases">
        <title>Klebsiella quasipneumonaiae provides a window into carbapenemase gene transfer, plasmid rearrangements and nosocomial acquisition from the hospital environment.</title>
        <authorList>
            <person name="Mathers A.J."/>
            <person name="Vegesana K."/>
            <person name="Stoesser N."/>
            <person name="Crook D."/>
            <person name="Vaughan A."/>
            <person name="Barry K."/>
            <person name="Parikh H."/>
            <person name="Sebra R."/>
            <person name="Kotay S."/>
            <person name="Walker A.S."/>
            <person name="Sheppard A.E."/>
        </authorList>
    </citation>
    <scope>NUCLEOTIDE SEQUENCE [LARGE SCALE GENOMIC DNA]</scope>
    <source>
        <strain evidence="2 6">CAV1761</strain>
    </source>
</reference>
<evidence type="ECO:0000259" key="1">
    <source>
        <dbReference type="Pfam" id="PF01402"/>
    </source>
</evidence>
<protein>
    <submittedName>
        <fullName evidence="2">Ribbon-helix-helix protein, CopG family</fullName>
    </submittedName>
</protein>
<evidence type="ECO:0000313" key="4">
    <source>
        <dbReference type="EMBL" id="PYA64672.1"/>
    </source>
</evidence>
<organism evidence="3 5">
    <name type="scientific">Serratia marcescens</name>
    <dbReference type="NCBI Taxonomy" id="615"/>
    <lineage>
        <taxon>Bacteria</taxon>
        <taxon>Pseudomonadati</taxon>
        <taxon>Pseudomonadota</taxon>
        <taxon>Gammaproteobacteria</taxon>
        <taxon>Enterobacterales</taxon>
        <taxon>Yersiniaceae</taxon>
        <taxon>Serratia</taxon>
    </lineage>
</organism>
<evidence type="ECO:0000313" key="3">
    <source>
        <dbReference type="EMBL" id="OCO86503.1"/>
    </source>
</evidence>
<dbReference type="EMBL" id="CP029449">
    <property type="protein sequence ID" value="AWL68845.1"/>
    <property type="molecule type" value="Genomic_DNA"/>
</dbReference>
<feature type="domain" description="Ribbon-helix-helix protein CopG" evidence="1">
    <location>
        <begin position="3"/>
        <end position="41"/>
    </location>
</feature>
<dbReference type="Pfam" id="PF01402">
    <property type="entry name" value="RHH_1"/>
    <property type="match status" value="1"/>
</dbReference>
<reference evidence="7" key="4">
    <citation type="submission" date="2018-06" db="EMBL/GenBank/DDBJ databases">
        <title>Serratia marcescens genome sequencing and assembly.</title>
        <authorList>
            <person name="Martins R.C."/>
            <person name="Perdigao-Neto L.V."/>
            <person name="Costa S.F."/>
            <person name="Levin A.S.S."/>
        </authorList>
    </citation>
    <scope>NUCLEOTIDE SEQUENCE [LARGE SCALE GENOMIC DNA]</scope>
    <source>
        <strain evidence="7">1283</strain>
    </source>
</reference>
<dbReference type="Gene3D" id="1.10.1220.10">
    <property type="entry name" value="Met repressor-like"/>
    <property type="match status" value="1"/>
</dbReference>
<evidence type="ECO:0000313" key="6">
    <source>
        <dbReference type="Proteomes" id="UP000245399"/>
    </source>
</evidence>
<dbReference type="EMBL" id="QJQB01000403">
    <property type="protein sequence ID" value="PYA64672.1"/>
    <property type="molecule type" value="Genomic_DNA"/>
</dbReference>
<dbReference type="RefSeq" id="WP_038875999.1">
    <property type="nucleotide sequence ID" value="NZ_CABMHU010000103.1"/>
</dbReference>
<dbReference type="InterPro" id="IPR013321">
    <property type="entry name" value="Arc_rbn_hlx_hlx"/>
</dbReference>
<evidence type="ECO:0000313" key="2">
    <source>
        <dbReference type="EMBL" id="AWL68845.1"/>
    </source>
</evidence>
<dbReference type="Proteomes" id="UP000247823">
    <property type="component" value="Unassembled WGS sequence"/>
</dbReference>
<gene>
    <name evidence="3" type="ORF">AN695_0213430</name>
    <name evidence="2" type="ORF">DKC05_14940</name>
    <name evidence="4" type="ORF">DMW51_17030</name>
</gene>
<dbReference type="AlphaFoldDB" id="A0A0G3SPC0"/>
<evidence type="ECO:0000313" key="7">
    <source>
        <dbReference type="Proteomes" id="UP000247823"/>
    </source>
</evidence>
<dbReference type="GO" id="GO:0006355">
    <property type="term" value="P:regulation of DNA-templated transcription"/>
    <property type="evidence" value="ECO:0007669"/>
    <property type="project" value="InterPro"/>
</dbReference>
<dbReference type="EMBL" id="LJEX02000079">
    <property type="protein sequence ID" value="OCO86503.1"/>
    <property type="molecule type" value="Genomic_DNA"/>
</dbReference>
<proteinExistence type="predicted"/>
<dbReference type="Proteomes" id="UP000050489">
    <property type="component" value="Unassembled WGS sequence"/>
</dbReference>
<keyword evidence="7" id="KW-1185">Reference proteome</keyword>
<reference evidence="4 7" key="5">
    <citation type="submission" date="2018-06" db="EMBL/GenBank/DDBJ databases">
        <title>Serratia marcescens genome sequencing and assembly.</title>
        <authorList>
            <person name="Martins R.C.R."/>
            <person name="Perdigao-Neto L.V."/>
            <person name="Costa S.F."/>
            <person name="Levin A.S.S."/>
        </authorList>
    </citation>
    <scope>NUCLEOTIDE SEQUENCE [LARGE SCALE GENOMIC DNA]</scope>
    <source>
        <strain evidence="4 7">1283</strain>
    </source>
</reference>
<dbReference type="GO" id="GO:0043565">
    <property type="term" value="F:sequence-specific DNA binding"/>
    <property type="evidence" value="ECO:0007669"/>
    <property type="project" value="UniProtKB-ARBA"/>
</dbReference>
<dbReference type="CDD" id="cd21631">
    <property type="entry name" value="RHH_CopG_NikR-like"/>
    <property type="match status" value="1"/>
</dbReference>
<reference evidence="4" key="6">
    <citation type="submission" date="2018-06" db="EMBL/GenBank/DDBJ databases">
        <authorList>
            <person name="Martins R.C."/>
            <person name="Perdigao-Neto L.V."/>
            <person name="Costa S.F."/>
            <person name="Levin A.S.S."/>
        </authorList>
    </citation>
    <scope>NUCLEOTIDE SEQUENCE</scope>
    <source>
        <strain evidence="4">1283</strain>
    </source>
</reference>
<accession>A0A0G3SPC0</accession>
<reference evidence="5" key="1">
    <citation type="submission" date="2016-04" db="EMBL/GenBank/DDBJ databases">
        <authorList>
            <person name="Osei Sekyere J."/>
            <person name="Sivertsen A."/>
            <person name="Pedersen A.T."/>
            <person name="Sundsfjord A."/>
        </authorList>
    </citation>
    <scope>NUCLEOTIDE SEQUENCE [LARGE SCALE GENOMIC DNA]</scope>
    <source>
        <strain evidence="5">945174350</strain>
    </source>
</reference>
<evidence type="ECO:0000313" key="5">
    <source>
        <dbReference type="Proteomes" id="UP000050489"/>
    </source>
</evidence>
<name>A0A0G3SPC0_SERMA</name>
<sequence>MTRIVIDLPEEDLRQLDNLKNIRHVPRAEIIRQAVSRYLAENHVEDPSNAFGLWSGAMGDGVDYENRQREEWE</sequence>